<reference evidence="2" key="1">
    <citation type="journal article" date="2024" name="Proc. Natl. Acad. Sci. U.S.A.">
        <title>Extraordinary preservation of gene collinearity over three hundred million years revealed in homosporous lycophytes.</title>
        <authorList>
            <person name="Li C."/>
            <person name="Wickell D."/>
            <person name="Kuo L.Y."/>
            <person name="Chen X."/>
            <person name="Nie B."/>
            <person name="Liao X."/>
            <person name="Peng D."/>
            <person name="Ji J."/>
            <person name="Jenkins J."/>
            <person name="Williams M."/>
            <person name="Shu S."/>
            <person name="Plott C."/>
            <person name="Barry K."/>
            <person name="Rajasekar S."/>
            <person name="Grimwood J."/>
            <person name="Han X."/>
            <person name="Sun S."/>
            <person name="Hou Z."/>
            <person name="He W."/>
            <person name="Dai G."/>
            <person name="Sun C."/>
            <person name="Schmutz J."/>
            <person name="Leebens-Mack J.H."/>
            <person name="Li F.W."/>
            <person name="Wang L."/>
        </authorList>
    </citation>
    <scope>NUCLEOTIDE SEQUENCE [LARGE SCALE GENOMIC DNA]</scope>
    <source>
        <strain evidence="2">cv. PW_Plant_1</strain>
    </source>
</reference>
<protein>
    <submittedName>
        <fullName evidence="1">Uncharacterized protein</fullName>
    </submittedName>
</protein>
<dbReference type="Proteomes" id="UP001162992">
    <property type="component" value="Chromosome 10"/>
</dbReference>
<keyword evidence="2" id="KW-1185">Reference proteome</keyword>
<sequence>MQRLTSHTSISSARHDDSAISPHYLTKYTFISSSFSTSYSLKESQTNFLTTSLHIATLLSFPSTPHRRPSTSPRPIRPPWFNDEYYSLHQRVTHAQVHEPQLFRIAHRSFYRTLHHKK</sequence>
<evidence type="ECO:0000313" key="1">
    <source>
        <dbReference type="EMBL" id="KAJ7541957.1"/>
    </source>
</evidence>
<name>A0ACC2CJ08_DIPCM</name>
<evidence type="ECO:0000313" key="2">
    <source>
        <dbReference type="Proteomes" id="UP001162992"/>
    </source>
</evidence>
<dbReference type="EMBL" id="CM055101">
    <property type="protein sequence ID" value="KAJ7541957.1"/>
    <property type="molecule type" value="Genomic_DNA"/>
</dbReference>
<accession>A0ACC2CJ08</accession>
<comment type="caution">
    <text evidence="1">The sequence shown here is derived from an EMBL/GenBank/DDBJ whole genome shotgun (WGS) entry which is preliminary data.</text>
</comment>
<proteinExistence type="predicted"/>
<organism evidence="1 2">
    <name type="scientific">Diphasiastrum complanatum</name>
    <name type="common">Issler's clubmoss</name>
    <name type="synonym">Lycopodium complanatum</name>
    <dbReference type="NCBI Taxonomy" id="34168"/>
    <lineage>
        <taxon>Eukaryota</taxon>
        <taxon>Viridiplantae</taxon>
        <taxon>Streptophyta</taxon>
        <taxon>Embryophyta</taxon>
        <taxon>Tracheophyta</taxon>
        <taxon>Lycopodiopsida</taxon>
        <taxon>Lycopodiales</taxon>
        <taxon>Lycopodiaceae</taxon>
        <taxon>Lycopodioideae</taxon>
        <taxon>Diphasiastrum</taxon>
    </lineage>
</organism>
<gene>
    <name evidence="1" type="ORF">O6H91_10G083100</name>
</gene>